<reference evidence="1" key="1">
    <citation type="submission" date="2021-01" db="EMBL/GenBank/DDBJ databases">
        <title>Complete genome sequence of Clostridiales bacterium R-7.</title>
        <authorList>
            <person name="Mahoney-Kurpe S.C."/>
            <person name="Palevich N."/>
            <person name="Koike S."/>
            <person name="Moon C.D."/>
            <person name="Attwood G.T."/>
        </authorList>
    </citation>
    <scope>NUCLEOTIDE SEQUENCE</scope>
    <source>
        <strain evidence="1">R-7</strain>
    </source>
</reference>
<evidence type="ECO:0000313" key="2">
    <source>
        <dbReference type="Proteomes" id="UP000682782"/>
    </source>
</evidence>
<evidence type="ECO:0000313" key="1">
    <source>
        <dbReference type="EMBL" id="QUC67719.1"/>
    </source>
</evidence>
<accession>A0AC61MXM0</accession>
<dbReference type="EMBL" id="CP068393">
    <property type="protein sequence ID" value="QUC67719.1"/>
    <property type="molecule type" value="Genomic_DNA"/>
</dbReference>
<sequence length="216" mass="24631">MKKDSRKLNEPPKRSILEEVGNAVTHGVGALCAIAGLVLLILKSHTSTQLFCSIVYGFCLVMMFLMSCLYHSFRWGSTVKRVWRRFDYISIYLLIGGTFTPMWLLFWGGQLGTILCCVQWAIIITGIVFVAVFGPGRPKALHITLFIVLGWCGLIFLPRMLRENLPLFLFTLIGGVIYTVGIIPFAMKKKGAHFLWHFFVFFGAVIHWFGIYFFLY</sequence>
<dbReference type="Proteomes" id="UP000682782">
    <property type="component" value="Chromosome"/>
</dbReference>
<gene>
    <name evidence="1" type="ORF">JYE49_03165</name>
</gene>
<organism evidence="1 2">
    <name type="scientific">Aristaeella hokkaidonensis</name>
    <dbReference type="NCBI Taxonomy" id="3046382"/>
    <lineage>
        <taxon>Bacteria</taxon>
        <taxon>Bacillati</taxon>
        <taxon>Bacillota</taxon>
        <taxon>Clostridia</taxon>
        <taxon>Eubacteriales</taxon>
        <taxon>Aristaeellaceae</taxon>
        <taxon>Aristaeella</taxon>
    </lineage>
</organism>
<name>A0AC61MXM0_9FIRM</name>
<keyword evidence="2" id="KW-1185">Reference proteome</keyword>
<proteinExistence type="predicted"/>
<protein>
    <submittedName>
        <fullName evidence="1">Hemolysin III family protein</fullName>
    </submittedName>
</protein>